<keyword evidence="2" id="KW-0812">Transmembrane</keyword>
<evidence type="ECO:0000313" key="3">
    <source>
        <dbReference type="EMBL" id="ODV72245.1"/>
    </source>
</evidence>
<dbReference type="EMBL" id="KV453936">
    <property type="protein sequence ID" value="ODV72245.1"/>
    <property type="molecule type" value="Genomic_DNA"/>
</dbReference>
<dbReference type="RefSeq" id="XP_020069284.1">
    <property type="nucleotide sequence ID" value="XM_020217600.1"/>
</dbReference>
<evidence type="ECO:0000256" key="2">
    <source>
        <dbReference type="SAM" id="Phobius"/>
    </source>
</evidence>
<dbReference type="GeneID" id="30991996"/>
<proteinExistence type="predicted"/>
<keyword evidence="4" id="KW-1185">Reference proteome</keyword>
<gene>
    <name evidence="3" type="ORF">CYBJADRAFT_24474</name>
</gene>
<reference evidence="3 4" key="1">
    <citation type="journal article" date="2016" name="Proc. Natl. Acad. Sci. U.S.A.">
        <title>Comparative genomics of biotechnologically important yeasts.</title>
        <authorList>
            <person name="Riley R."/>
            <person name="Haridas S."/>
            <person name="Wolfe K.H."/>
            <person name="Lopes M.R."/>
            <person name="Hittinger C.T."/>
            <person name="Goeker M."/>
            <person name="Salamov A.A."/>
            <person name="Wisecaver J.H."/>
            <person name="Long T.M."/>
            <person name="Calvey C.H."/>
            <person name="Aerts A.L."/>
            <person name="Barry K.W."/>
            <person name="Choi C."/>
            <person name="Clum A."/>
            <person name="Coughlan A.Y."/>
            <person name="Deshpande S."/>
            <person name="Douglass A.P."/>
            <person name="Hanson S.J."/>
            <person name="Klenk H.-P."/>
            <person name="LaButti K.M."/>
            <person name="Lapidus A."/>
            <person name="Lindquist E.A."/>
            <person name="Lipzen A.M."/>
            <person name="Meier-Kolthoff J.P."/>
            <person name="Ohm R.A."/>
            <person name="Otillar R.P."/>
            <person name="Pangilinan J.L."/>
            <person name="Peng Y."/>
            <person name="Rokas A."/>
            <person name="Rosa C.A."/>
            <person name="Scheuner C."/>
            <person name="Sibirny A.A."/>
            <person name="Slot J.C."/>
            <person name="Stielow J.B."/>
            <person name="Sun H."/>
            <person name="Kurtzman C.P."/>
            <person name="Blackwell M."/>
            <person name="Grigoriev I.V."/>
            <person name="Jeffries T.W."/>
        </authorList>
    </citation>
    <scope>NUCLEOTIDE SEQUENCE [LARGE SCALE GENOMIC DNA]</scope>
    <source>
        <strain evidence="4">ATCC 18201 / CBS 1600 / BCRC 20928 / JCM 3617 / NBRC 0987 / NRRL Y-1542</strain>
    </source>
</reference>
<protein>
    <submittedName>
        <fullName evidence="3">Uncharacterized protein</fullName>
    </submittedName>
</protein>
<dbReference type="AlphaFoldDB" id="A0A1E4RYT0"/>
<keyword evidence="2" id="KW-1133">Transmembrane helix</keyword>
<evidence type="ECO:0000256" key="1">
    <source>
        <dbReference type="SAM" id="MobiDB-lite"/>
    </source>
</evidence>
<accession>A0A1E4RYT0</accession>
<sequence>MLYDVVTAHSRWCLCTTTHEFEKFVQPWTYKTQRPTYNPVSAPWLKWPNCKKRKKKHKIHIVVRILFLSLTFPFECDLPIFLAGDKRTGKLSKKAQTKKETKHKVYTHRHGHTS</sequence>
<feature type="transmembrane region" description="Helical" evidence="2">
    <location>
        <begin position="61"/>
        <end position="82"/>
    </location>
</feature>
<keyword evidence="2" id="KW-0472">Membrane</keyword>
<dbReference type="Proteomes" id="UP000094389">
    <property type="component" value="Unassembled WGS sequence"/>
</dbReference>
<organism evidence="3 4">
    <name type="scientific">Cyberlindnera jadinii (strain ATCC 18201 / CBS 1600 / BCRC 20928 / JCM 3617 / NBRC 0987 / NRRL Y-1542)</name>
    <name type="common">Torula yeast</name>
    <name type="synonym">Candida utilis</name>
    <dbReference type="NCBI Taxonomy" id="983966"/>
    <lineage>
        <taxon>Eukaryota</taxon>
        <taxon>Fungi</taxon>
        <taxon>Dikarya</taxon>
        <taxon>Ascomycota</taxon>
        <taxon>Saccharomycotina</taxon>
        <taxon>Saccharomycetes</taxon>
        <taxon>Phaffomycetales</taxon>
        <taxon>Phaffomycetaceae</taxon>
        <taxon>Cyberlindnera</taxon>
    </lineage>
</organism>
<feature type="region of interest" description="Disordered" evidence="1">
    <location>
        <begin position="89"/>
        <end position="114"/>
    </location>
</feature>
<name>A0A1E4RYT0_CYBJN</name>
<evidence type="ECO:0000313" key="4">
    <source>
        <dbReference type="Proteomes" id="UP000094389"/>
    </source>
</evidence>